<dbReference type="InterPro" id="IPR010921">
    <property type="entry name" value="Trp_repressor/repl_initiator"/>
</dbReference>
<gene>
    <name evidence="2" type="ORF">D3273_27470</name>
</gene>
<sequence>MSTPKHMHVSEGPQRFDVFTGGGRRRRFTAAEKRAIVDESYADGTSVCGVARRHGLTSQQLFGWRRLARVGSSSSLPAERPLFVPVIVASEPEAPPRDEAPIGPKPRRRRKRTEEASIEVEIDGVVVRVGRDADAGAIAAVIGALKAGS</sequence>
<feature type="region of interest" description="Disordered" evidence="1">
    <location>
        <begin position="1"/>
        <end position="20"/>
    </location>
</feature>
<dbReference type="PANTHER" id="PTHR37936:SF3">
    <property type="entry name" value="TRANSPOSASE INSC FOR INSERTION ELEMENT IS2A-RELATED"/>
    <property type="match status" value="1"/>
</dbReference>
<dbReference type="InterPro" id="IPR002514">
    <property type="entry name" value="Transposase_8"/>
</dbReference>
<dbReference type="GO" id="GO:0004803">
    <property type="term" value="F:transposase activity"/>
    <property type="evidence" value="ECO:0007669"/>
    <property type="project" value="InterPro"/>
</dbReference>
<dbReference type="Proteomes" id="UP000290759">
    <property type="component" value="Unassembled WGS sequence"/>
</dbReference>
<dbReference type="EMBL" id="QYBB01000120">
    <property type="protein sequence ID" value="RYC28785.1"/>
    <property type="molecule type" value="Genomic_DNA"/>
</dbReference>
<keyword evidence="3" id="KW-1185">Reference proteome</keyword>
<dbReference type="RefSeq" id="WP_129230191.1">
    <property type="nucleotide sequence ID" value="NZ_QYBB01000120.1"/>
</dbReference>
<feature type="region of interest" description="Disordered" evidence="1">
    <location>
        <begin position="89"/>
        <end position="115"/>
    </location>
</feature>
<reference evidence="2 3" key="2">
    <citation type="submission" date="2019-02" db="EMBL/GenBank/DDBJ databases">
        <title>'Lichenibacterium ramalinii' gen. nov. sp. nov., 'Lichenibacterium minor' gen. nov. sp. nov.</title>
        <authorList>
            <person name="Pankratov T."/>
        </authorList>
    </citation>
    <scope>NUCLEOTIDE SEQUENCE [LARGE SCALE GENOMIC DNA]</scope>
    <source>
        <strain evidence="2 3">RmlP026</strain>
    </source>
</reference>
<comment type="caution">
    <text evidence="2">The sequence shown here is derived from an EMBL/GenBank/DDBJ whole genome shotgun (WGS) entry which is preliminary data.</text>
</comment>
<name>A0A4Q2U281_9HYPH</name>
<organism evidence="2 3">
    <name type="scientific">Lichenibacterium minor</name>
    <dbReference type="NCBI Taxonomy" id="2316528"/>
    <lineage>
        <taxon>Bacteria</taxon>
        <taxon>Pseudomonadati</taxon>
        <taxon>Pseudomonadota</taxon>
        <taxon>Alphaproteobacteria</taxon>
        <taxon>Hyphomicrobiales</taxon>
        <taxon>Lichenihabitantaceae</taxon>
        <taxon>Lichenibacterium</taxon>
    </lineage>
</organism>
<dbReference type="PANTHER" id="PTHR37936">
    <property type="entry name" value="TRANSPOSASE INSC FOR INSERTION ELEMENT IS2A-RELATED"/>
    <property type="match status" value="1"/>
</dbReference>
<dbReference type="SUPFAM" id="SSF48295">
    <property type="entry name" value="TrpR-like"/>
    <property type="match status" value="1"/>
</dbReference>
<dbReference type="AlphaFoldDB" id="A0A4Q2U281"/>
<evidence type="ECO:0000313" key="2">
    <source>
        <dbReference type="EMBL" id="RYC28785.1"/>
    </source>
</evidence>
<reference evidence="2 3" key="1">
    <citation type="submission" date="2018-12" db="EMBL/GenBank/DDBJ databases">
        <authorList>
            <person name="Grouzdev D.S."/>
            <person name="Krutkina M.S."/>
        </authorList>
    </citation>
    <scope>NUCLEOTIDE SEQUENCE [LARGE SCALE GENOMIC DNA]</scope>
    <source>
        <strain evidence="2 3">RmlP026</strain>
    </source>
</reference>
<evidence type="ECO:0000313" key="3">
    <source>
        <dbReference type="Proteomes" id="UP000290759"/>
    </source>
</evidence>
<dbReference type="NCBIfam" id="NF047595">
    <property type="entry name" value="IS66_ISRel24_TnpA"/>
    <property type="match status" value="1"/>
</dbReference>
<proteinExistence type="predicted"/>
<protein>
    <submittedName>
        <fullName evidence="2">Transposase</fullName>
    </submittedName>
</protein>
<evidence type="ECO:0000256" key="1">
    <source>
        <dbReference type="SAM" id="MobiDB-lite"/>
    </source>
</evidence>
<dbReference type="Pfam" id="PF01527">
    <property type="entry name" value="HTH_Tnp_1"/>
    <property type="match status" value="1"/>
</dbReference>
<accession>A0A4Q2U281</accession>
<dbReference type="GO" id="GO:0043565">
    <property type="term" value="F:sequence-specific DNA binding"/>
    <property type="evidence" value="ECO:0007669"/>
    <property type="project" value="InterPro"/>
</dbReference>
<dbReference type="OrthoDB" id="7476756at2"/>
<dbReference type="GO" id="GO:0006313">
    <property type="term" value="P:DNA transposition"/>
    <property type="evidence" value="ECO:0007669"/>
    <property type="project" value="InterPro"/>
</dbReference>